<protein>
    <recommendedName>
        <fullName evidence="2">acylphosphatase</fullName>
        <ecNumber evidence="2">3.6.1.7</ecNumber>
    </recommendedName>
</protein>
<dbReference type="eggNOG" id="KOG3360">
    <property type="taxonomic scope" value="Eukaryota"/>
</dbReference>
<evidence type="ECO:0000256" key="3">
    <source>
        <dbReference type="ARBA" id="ARBA00022801"/>
    </source>
</evidence>
<dbReference type="PANTHER" id="PTHR10029:SF10">
    <property type="entry name" value="GEO08407P1"/>
    <property type="match status" value="1"/>
</dbReference>
<gene>
    <name evidence="8" type="primary">107363810</name>
</gene>
<dbReference type="STRING" id="32264.T1KG04"/>
<keyword evidence="3" id="KW-0378">Hydrolase</keyword>
<dbReference type="EnsemblMetazoa" id="tetur10g05010.1">
    <property type="protein sequence ID" value="tetur10g05010.1"/>
    <property type="gene ID" value="tetur10g05010"/>
</dbReference>
<reference evidence="9" key="1">
    <citation type="submission" date="2011-08" db="EMBL/GenBank/DDBJ databases">
        <authorList>
            <person name="Rombauts S."/>
        </authorList>
    </citation>
    <scope>NUCLEOTIDE SEQUENCE</scope>
    <source>
        <strain evidence="9">London</strain>
    </source>
</reference>
<evidence type="ECO:0000256" key="5">
    <source>
        <dbReference type="PROSITE-ProRule" id="PRU00520"/>
    </source>
</evidence>
<proteinExistence type="inferred from homology"/>
<dbReference type="HOGENOM" id="CLU_141932_0_1_1"/>
<accession>T1KG04</accession>
<dbReference type="InterPro" id="IPR001792">
    <property type="entry name" value="Acylphosphatase-like_dom"/>
</dbReference>
<reference evidence="8" key="2">
    <citation type="submission" date="2015-06" db="UniProtKB">
        <authorList>
            <consortium name="EnsemblMetazoa"/>
        </authorList>
    </citation>
    <scope>IDENTIFICATION</scope>
</reference>
<dbReference type="EC" id="3.6.1.7" evidence="2"/>
<dbReference type="PANTHER" id="PTHR10029">
    <property type="entry name" value="ACYLPHOSPHATASE"/>
    <property type="match status" value="1"/>
</dbReference>
<evidence type="ECO:0000256" key="6">
    <source>
        <dbReference type="RuleBase" id="RU004168"/>
    </source>
</evidence>
<dbReference type="OMA" id="KMQGPRA"/>
<evidence type="ECO:0000313" key="9">
    <source>
        <dbReference type="Proteomes" id="UP000015104"/>
    </source>
</evidence>
<comment type="caution">
    <text evidence="5">Lacks conserved residue(s) required for the propagation of feature annotation.</text>
</comment>
<evidence type="ECO:0000256" key="1">
    <source>
        <dbReference type="ARBA" id="ARBA00005614"/>
    </source>
</evidence>
<dbReference type="InterPro" id="IPR036046">
    <property type="entry name" value="Acylphosphatase-like_dom_sf"/>
</dbReference>
<evidence type="ECO:0000259" key="7">
    <source>
        <dbReference type="PROSITE" id="PS51160"/>
    </source>
</evidence>
<name>T1KG04_TETUR</name>
<comment type="similarity">
    <text evidence="1 6">Belongs to the acylphosphatase family.</text>
</comment>
<evidence type="ECO:0000256" key="2">
    <source>
        <dbReference type="ARBA" id="ARBA00012150"/>
    </source>
</evidence>
<dbReference type="GO" id="GO:0003998">
    <property type="term" value="F:acylphosphatase activity"/>
    <property type="evidence" value="ECO:0007669"/>
    <property type="project" value="UniProtKB-EC"/>
</dbReference>
<dbReference type="Proteomes" id="UP000015104">
    <property type="component" value="Unassembled WGS sequence"/>
</dbReference>
<dbReference type="SUPFAM" id="SSF54975">
    <property type="entry name" value="Acylphosphatase/BLUF domain-like"/>
    <property type="match status" value="1"/>
</dbReference>
<dbReference type="EMBL" id="CAEY01000040">
    <property type="status" value="NOT_ANNOTATED_CDS"/>
    <property type="molecule type" value="Genomic_DNA"/>
</dbReference>
<dbReference type="KEGG" id="tut:107363810"/>
<sequence length="120" mass="13641">MYTSTAISSASTYHVSSISSSSPINRVLVQIDFEVFGDFSGVYFTKYAKEMSEKLGLKGWVMLSRRGTVIGQIQGEKEKIDEMALWLRLQGSPGSRIEHANFTNWQIIDSITYRNFSIRF</sequence>
<dbReference type="AlphaFoldDB" id="T1KG04"/>
<dbReference type="Pfam" id="PF00708">
    <property type="entry name" value="Acylphosphatase"/>
    <property type="match status" value="1"/>
</dbReference>
<evidence type="ECO:0000256" key="4">
    <source>
        <dbReference type="ARBA" id="ARBA00047645"/>
    </source>
</evidence>
<dbReference type="FunFam" id="3.30.70.100:FF:000011">
    <property type="entry name" value="Acylphosphatase"/>
    <property type="match status" value="1"/>
</dbReference>
<dbReference type="PRINTS" id="PR00112">
    <property type="entry name" value="ACYLPHPHTASE"/>
</dbReference>
<dbReference type="PROSITE" id="PS51160">
    <property type="entry name" value="ACYLPHOSPHATASE_3"/>
    <property type="match status" value="1"/>
</dbReference>
<feature type="domain" description="Acylphosphatase-like" evidence="7">
    <location>
        <begin position="30"/>
        <end position="120"/>
    </location>
</feature>
<dbReference type="Gene3D" id="3.30.70.100">
    <property type="match status" value="1"/>
</dbReference>
<organism evidence="8 9">
    <name type="scientific">Tetranychus urticae</name>
    <name type="common">Two-spotted spider mite</name>
    <dbReference type="NCBI Taxonomy" id="32264"/>
    <lineage>
        <taxon>Eukaryota</taxon>
        <taxon>Metazoa</taxon>
        <taxon>Ecdysozoa</taxon>
        <taxon>Arthropoda</taxon>
        <taxon>Chelicerata</taxon>
        <taxon>Arachnida</taxon>
        <taxon>Acari</taxon>
        <taxon>Acariformes</taxon>
        <taxon>Trombidiformes</taxon>
        <taxon>Prostigmata</taxon>
        <taxon>Eleutherengona</taxon>
        <taxon>Raphignathae</taxon>
        <taxon>Tetranychoidea</taxon>
        <taxon>Tetranychidae</taxon>
        <taxon>Tetranychus</taxon>
    </lineage>
</organism>
<dbReference type="OrthoDB" id="7961613at2759"/>
<keyword evidence="9" id="KW-1185">Reference proteome</keyword>
<comment type="catalytic activity">
    <reaction evidence="4">
        <text>an acyl phosphate + H2O = a carboxylate + phosphate + H(+)</text>
        <dbReference type="Rhea" id="RHEA:14965"/>
        <dbReference type="ChEBI" id="CHEBI:15377"/>
        <dbReference type="ChEBI" id="CHEBI:15378"/>
        <dbReference type="ChEBI" id="CHEBI:29067"/>
        <dbReference type="ChEBI" id="CHEBI:43474"/>
        <dbReference type="ChEBI" id="CHEBI:59918"/>
        <dbReference type="EC" id="3.6.1.7"/>
    </reaction>
</comment>
<evidence type="ECO:0000313" key="8">
    <source>
        <dbReference type="EnsemblMetazoa" id="tetur10g05010.1"/>
    </source>
</evidence>
<dbReference type="InterPro" id="IPR020456">
    <property type="entry name" value="Acylphosphatase"/>
</dbReference>